<keyword evidence="9" id="KW-0407">Ion channel</keyword>
<evidence type="ECO:0000313" key="13">
    <source>
        <dbReference type="EMBL" id="GEO31342.1"/>
    </source>
</evidence>
<dbReference type="Pfam" id="PF00654">
    <property type="entry name" value="Voltage_CLC"/>
    <property type="match status" value="1"/>
</dbReference>
<dbReference type="InterPro" id="IPR046342">
    <property type="entry name" value="CBS_dom_sf"/>
</dbReference>
<evidence type="ECO:0000256" key="4">
    <source>
        <dbReference type="ARBA" id="ARBA00022989"/>
    </source>
</evidence>
<dbReference type="InterPro" id="IPR000644">
    <property type="entry name" value="CBS_dom"/>
</dbReference>
<dbReference type="SUPFAM" id="SSF54631">
    <property type="entry name" value="CBS-domain pair"/>
    <property type="match status" value="1"/>
</dbReference>
<evidence type="ECO:0000256" key="10">
    <source>
        <dbReference type="PROSITE-ProRule" id="PRU00703"/>
    </source>
</evidence>
<evidence type="ECO:0000256" key="7">
    <source>
        <dbReference type="ARBA" id="ARBA00023173"/>
    </source>
</evidence>
<evidence type="ECO:0000256" key="8">
    <source>
        <dbReference type="ARBA" id="ARBA00023214"/>
    </source>
</evidence>
<dbReference type="InterPro" id="IPR001807">
    <property type="entry name" value="ClC"/>
</dbReference>
<dbReference type="PANTHER" id="PTHR43427">
    <property type="entry name" value="CHLORIDE CHANNEL PROTEIN CLC-E"/>
    <property type="match status" value="1"/>
</dbReference>
<evidence type="ECO:0000313" key="14">
    <source>
        <dbReference type="Proteomes" id="UP000321534"/>
    </source>
</evidence>
<reference evidence="13 14" key="1">
    <citation type="submission" date="2019-07" db="EMBL/GenBank/DDBJ databases">
        <title>Whole genome shotgun sequence of Terrabacter aerolatus NBRC 106305.</title>
        <authorList>
            <person name="Hosoyama A."/>
            <person name="Uohara A."/>
            <person name="Ohji S."/>
            <person name="Ichikawa N."/>
        </authorList>
    </citation>
    <scope>NUCLEOTIDE SEQUENCE [LARGE SCALE GENOMIC DNA]</scope>
    <source>
        <strain evidence="13 14">NBRC 106305</strain>
    </source>
</reference>
<evidence type="ECO:0000256" key="5">
    <source>
        <dbReference type="ARBA" id="ARBA00023065"/>
    </source>
</evidence>
<keyword evidence="2" id="KW-0813">Transport</keyword>
<comment type="subcellular location">
    <subcellularLocation>
        <location evidence="1">Membrane</location>
        <topology evidence="1">Multi-pass membrane protein</topology>
    </subcellularLocation>
</comment>
<feature type="transmembrane region" description="Helical" evidence="11">
    <location>
        <begin position="45"/>
        <end position="68"/>
    </location>
</feature>
<feature type="domain" description="CBS" evidence="12">
    <location>
        <begin position="164"/>
        <end position="221"/>
    </location>
</feature>
<name>A0A512D4F1_9MICO</name>
<dbReference type="PRINTS" id="PR00762">
    <property type="entry name" value="CLCHANNEL"/>
</dbReference>
<keyword evidence="5" id="KW-0406">Ion transport</keyword>
<keyword evidence="14" id="KW-1185">Reference proteome</keyword>
<keyword evidence="10" id="KW-0129">CBS domain</keyword>
<keyword evidence="8" id="KW-0868">Chloride</keyword>
<feature type="transmembrane region" description="Helical" evidence="11">
    <location>
        <begin position="75"/>
        <end position="102"/>
    </location>
</feature>
<feature type="domain" description="CBS" evidence="12">
    <location>
        <begin position="227"/>
        <end position="281"/>
    </location>
</feature>
<evidence type="ECO:0000256" key="2">
    <source>
        <dbReference type="ARBA" id="ARBA00022448"/>
    </source>
</evidence>
<dbReference type="Proteomes" id="UP000321534">
    <property type="component" value="Unassembled WGS sequence"/>
</dbReference>
<organism evidence="13 14">
    <name type="scientific">Terrabacter aerolatus</name>
    <dbReference type="NCBI Taxonomy" id="422442"/>
    <lineage>
        <taxon>Bacteria</taxon>
        <taxon>Bacillati</taxon>
        <taxon>Actinomycetota</taxon>
        <taxon>Actinomycetes</taxon>
        <taxon>Micrococcales</taxon>
        <taxon>Intrasporangiaceae</taxon>
        <taxon>Terrabacter</taxon>
    </lineage>
</organism>
<accession>A0A512D4F1</accession>
<dbReference type="Gene3D" id="1.10.3080.10">
    <property type="entry name" value="Clc chloride channel"/>
    <property type="match status" value="1"/>
</dbReference>
<feature type="transmembrane region" description="Helical" evidence="11">
    <location>
        <begin position="108"/>
        <end position="130"/>
    </location>
</feature>
<evidence type="ECO:0000256" key="1">
    <source>
        <dbReference type="ARBA" id="ARBA00004141"/>
    </source>
</evidence>
<evidence type="ECO:0000259" key="12">
    <source>
        <dbReference type="PROSITE" id="PS51371"/>
    </source>
</evidence>
<evidence type="ECO:0000256" key="3">
    <source>
        <dbReference type="ARBA" id="ARBA00022692"/>
    </source>
</evidence>
<feature type="transmembrane region" description="Helical" evidence="11">
    <location>
        <begin position="17"/>
        <end position="39"/>
    </location>
</feature>
<protein>
    <recommendedName>
        <fullName evidence="12">CBS domain-containing protein</fullName>
    </recommendedName>
</protein>
<dbReference type="PANTHER" id="PTHR43427:SF6">
    <property type="entry name" value="CHLORIDE CHANNEL PROTEIN CLC-E"/>
    <property type="match status" value="1"/>
</dbReference>
<dbReference type="InterPro" id="IPR050368">
    <property type="entry name" value="ClC-type_chloride_channel"/>
</dbReference>
<dbReference type="InterPro" id="IPR014743">
    <property type="entry name" value="Cl-channel_core"/>
</dbReference>
<dbReference type="CDD" id="cd00400">
    <property type="entry name" value="Voltage_gated_ClC"/>
    <property type="match status" value="1"/>
</dbReference>
<dbReference type="AlphaFoldDB" id="A0A512D4F1"/>
<evidence type="ECO:0000256" key="9">
    <source>
        <dbReference type="ARBA" id="ARBA00023303"/>
    </source>
</evidence>
<keyword evidence="7" id="KW-0869">Chloride channel</keyword>
<dbReference type="GO" id="GO:0034707">
    <property type="term" value="C:chloride channel complex"/>
    <property type="evidence" value="ECO:0007669"/>
    <property type="project" value="UniProtKB-KW"/>
</dbReference>
<keyword evidence="4 11" id="KW-1133">Transmembrane helix</keyword>
<evidence type="ECO:0000256" key="11">
    <source>
        <dbReference type="SAM" id="Phobius"/>
    </source>
</evidence>
<dbReference type="GO" id="GO:0005254">
    <property type="term" value="F:chloride channel activity"/>
    <property type="evidence" value="ECO:0007669"/>
    <property type="project" value="UniProtKB-KW"/>
</dbReference>
<dbReference type="SUPFAM" id="SSF81340">
    <property type="entry name" value="Clc chloride channel"/>
    <property type="match status" value="1"/>
</dbReference>
<evidence type="ECO:0000256" key="6">
    <source>
        <dbReference type="ARBA" id="ARBA00023136"/>
    </source>
</evidence>
<dbReference type="CDD" id="cd02205">
    <property type="entry name" value="CBS_pair_SF"/>
    <property type="match status" value="1"/>
</dbReference>
<dbReference type="Pfam" id="PF00571">
    <property type="entry name" value="CBS"/>
    <property type="match status" value="2"/>
</dbReference>
<proteinExistence type="predicted"/>
<keyword evidence="6 11" id="KW-0472">Membrane</keyword>
<dbReference type="EMBL" id="BJYX01000018">
    <property type="protein sequence ID" value="GEO31342.1"/>
    <property type="molecule type" value="Genomic_DNA"/>
</dbReference>
<dbReference type="Gene3D" id="3.10.580.10">
    <property type="entry name" value="CBS-domain"/>
    <property type="match status" value="1"/>
</dbReference>
<comment type="caution">
    <text evidence="13">The sequence shown here is derived from an EMBL/GenBank/DDBJ whole genome shotgun (WGS) entry which is preliminary data.</text>
</comment>
<keyword evidence="3 11" id="KW-0812">Transmembrane</keyword>
<sequence>MYGVGYPVLENAVNGHYLVGFLVVLLLAKMLATSLTIGIGGSGGVFAPSLFVGAMLGAAFGEAVSAVAPGSAGPVGAYALIGMGAVFAGAARAPITAVVILFELTGEYSIILPLMTAIVLATGLSHAISADTVYTRKLLRRGVDLGRRPEVVAQGGSPQVRDAMQPLPSPVLDTAALVEVARALAAEPHGILPVVGQDGGFLGVITAGGVFEALADGRHDHEAVGLLTQIPTTVRVDDPLGFAGEQLARASVAAVPVLDSQDQVVGWLDERSLLLARTANA</sequence>
<dbReference type="PROSITE" id="PS51371">
    <property type="entry name" value="CBS"/>
    <property type="match status" value="2"/>
</dbReference>
<gene>
    <name evidence="13" type="ORF">TAE01_31520</name>
</gene>